<feature type="transmembrane region" description="Helical" evidence="2">
    <location>
        <begin position="33"/>
        <end position="54"/>
    </location>
</feature>
<evidence type="ECO:0000313" key="3">
    <source>
        <dbReference type="EMBL" id="MDY8109350.1"/>
    </source>
</evidence>
<gene>
    <name evidence="3" type="ORF">U0C82_09375</name>
</gene>
<name>A0ABU5I1V6_9HYPH</name>
<feature type="region of interest" description="Disordered" evidence="1">
    <location>
        <begin position="1"/>
        <end position="26"/>
    </location>
</feature>
<dbReference type="Proteomes" id="UP001294412">
    <property type="component" value="Unassembled WGS sequence"/>
</dbReference>
<evidence type="ECO:0000256" key="2">
    <source>
        <dbReference type="SAM" id="Phobius"/>
    </source>
</evidence>
<accession>A0ABU5I1V6</accession>
<dbReference type="EMBL" id="JAXLPB010000002">
    <property type="protein sequence ID" value="MDY8109350.1"/>
    <property type="molecule type" value="Genomic_DNA"/>
</dbReference>
<reference evidence="3 4" key="1">
    <citation type="submission" date="2023-12" db="EMBL/GenBank/DDBJ databases">
        <title>Description of Novel Strain Fulvimarina sp. 2208YS6-2-32 isolated from Uroteuthis (Photololigo) edulis.</title>
        <authorList>
            <person name="Park J.-S."/>
        </authorList>
    </citation>
    <scope>NUCLEOTIDE SEQUENCE [LARGE SCALE GENOMIC DNA]</scope>
    <source>
        <strain evidence="3 4">2208YS6-2-32</strain>
    </source>
</reference>
<comment type="caution">
    <text evidence="3">The sequence shown here is derived from an EMBL/GenBank/DDBJ whole genome shotgun (WGS) entry which is preliminary data.</text>
</comment>
<dbReference type="RefSeq" id="WP_322186790.1">
    <property type="nucleotide sequence ID" value="NZ_JAXLPB010000002.1"/>
</dbReference>
<keyword evidence="4" id="KW-1185">Reference proteome</keyword>
<keyword evidence="2" id="KW-0472">Membrane</keyword>
<evidence type="ECO:0008006" key="5">
    <source>
        <dbReference type="Google" id="ProtNLM"/>
    </source>
</evidence>
<keyword evidence="2" id="KW-0812">Transmembrane</keyword>
<evidence type="ECO:0000256" key="1">
    <source>
        <dbReference type="SAM" id="MobiDB-lite"/>
    </source>
</evidence>
<proteinExistence type="predicted"/>
<keyword evidence="2" id="KW-1133">Transmembrane helix</keyword>
<protein>
    <recommendedName>
        <fullName evidence="5">DUF2474 domain-containing protein</fullName>
    </recommendedName>
</protein>
<organism evidence="3 4">
    <name type="scientific">Fulvimarina uroteuthidis</name>
    <dbReference type="NCBI Taxonomy" id="3098149"/>
    <lineage>
        <taxon>Bacteria</taxon>
        <taxon>Pseudomonadati</taxon>
        <taxon>Pseudomonadota</taxon>
        <taxon>Alphaproteobacteria</taxon>
        <taxon>Hyphomicrobiales</taxon>
        <taxon>Aurantimonadaceae</taxon>
        <taxon>Fulvimarina</taxon>
    </lineage>
</organism>
<sequence>MDRDTARGQTEQAGGREASRESGEAQASLPVRLGWFVLYWIAGVSVLGVIAYAIRSVIL</sequence>
<evidence type="ECO:0000313" key="4">
    <source>
        <dbReference type="Proteomes" id="UP001294412"/>
    </source>
</evidence>